<dbReference type="Proteomes" id="UP001162131">
    <property type="component" value="Unassembled WGS sequence"/>
</dbReference>
<proteinExistence type="predicted"/>
<gene>
    <name evidence="1" type="ORF">BSTOLATCC_MIC36672</name>
</gene>
<organism evidence="1 2">
    <name type="scientific">Blepharisma stoltei</name>
    <dbReference type="NCBI Taxonomy" id="1481888"/>
    <lineage>
        <taxon>Eukaryota</taxon>
        <taxon>Sar</taxon>
        <taxon>Alveolata</taxon>
        <taxon>Ciliophora</taxon>
        <taxon>Postciliodesmatophora</taxon>
        <taxon>Heterotrichea</taxon>
        <taxon>Heterotrichida</taxon>
        <taxon>Blepharismidae</taxon>
        <taxon>Blepharisma</taxon>
    </lineage>
</organism>
<reference evidence="1" key="1">
    <citation type="submission" date="2021-09" db="EMBL/GenBank/DDBJ databases">
        <authorList>
            <consortium name="AG Swart"/>
            <person name="Singh M."/>
            <person name="Singh A."/>
            <person name="Seah K."/>
            <person name="Emmerich C."/>
        </authorList>
    </citation>
    <scope>NUCLEOTIDE SEQUENCE</scope>
    <source>
        <strain evidence="1">ATCC30299</strain>
    </source>
</reference>
<protein>
    <submittedName>
        <fullName evidence="1">Uncharacterized protein</fullName>
    </submittedName>
</protein>
<keyword evidence="2" id="KW-1185">Reference proteome</keyword>
<evidence type="ECO:0000313" key="2">
    <source>
        <dbReference type="Proteomes" id="UP001162131"/>
    </source>
</evidence>
<accession>A0AAU9JCM7</accession>
<comment type="caution">
    <text evidence="1">The sequence shown here is derived from an EMBL/GenBank/DDBJ whole genome shotgun (WGS) entry which is preliminary data.</text>
</comment>
<dbReference type="AlphaFoldDB" id="A0AAU9JCM7"/>
<evidence type="ECO:0000313" key="1">
    <source>
        <dbReference type="EMBL" id="CAG9324682.1"/>
    </source>
</evidence>
<name>A0AAU9JCM7_9CILI</name>
<dbReference type="EMBL" id="CAJZBQ010000036">
    <property type="protein sequence ID" value="CAG9324682.1"/>
    <property type="molecule type" value="Genomic_DNA"/>
</dbReference>
<sequence>MEVDEPQTHTNITVHQTDLMAPFNFDKFLYVKTCTINSKEYNNPPAQSSSEIWEPSSMQSENVSSPEFLHQIQRKIESLIDFDYADHADRVLSHERAYQNNLAMNVDEVAIKKIKKHKGNFKIKLKMRIIEFYDSHPDAKYVDIWENICGVPMHSKKNNHKA</sequence>